<keyword evidence="2" id="KW-0963">Cytoplasm</keyword>
<dbReference type="GO" id="GO:0051015">
    <property type="term" value="F:actin filament binding"/>
    <property type="evidence" value="ECO:0007669"/>
    <property type="project" value="TreeGrafter"/>
</dbReference>
<dbReference type="GO" id="GO:0008013">
    <property type="term" value="F:beta-catenin binding"/>
    <property type="evidence" value="ECO:0007669"/>
    <property type="project" value="TreeGrafter"/>
</dbReference>
<sequence length="574" mass="64989">MVAICSLNARQHFLERILWCLDRLLATIRILKSKGSPLAMLSEDNTFVDLMDMALDQLMPYTTYIDGDKTDENCDVRSSESHSKAIVDSKEIRANIDLILSHTLAFANVALKQDKKALSALCQKVLRECIAFEEECAETSQTDSNRKIKGISLENALYQLEDYINESLLRLVFSCFLDFNKLSVDKLRSVIMAKHPDDPELDGLIADFDVNIDRTTQIGMFAIAFASNVRIKTIVRSCLASFEALDSCIIPSLQAKVNSNLYAKILENHFNEEVSNFKQAIQEIIDSHAFTSCYYDLLGQAIKKNVKDYDKESLKDVTKMGEFLCDHFQLAVNQKEMRQHANRLEIFNKFSLMLRECQAILACSETENVQTQRIMKRFKILHSIVRKFMDELGGKSSHSHPLNASTSSQVFIMSDELSDSQRMFASIGISPSICSILYNNTPKRNERNRQRLASDSLKANYSKLPLVSPTAAPPPAPLPQIPIALQHPSGVNPMFTKSVKNNVPGLHMNRLSIRRKESLRKAMFKRQKSNETEELYGIYKNSSGSLQISEILDQLTRFNSSFTESVLDKSFISK</sequence>
<organism evidence="3 4">
    <name type="scientific">Stomoxys calcitrans</name>
    <name type="common">Stable fly</name>
    <name type="synonym">Conops calcitrans</name>
    <dbReference type="NCBI Taxonomy" id="35570"/>
    <lineage>
        <taxon>Eukaryota</taxon>
        <taxon>Metazoa</taxon>
        <taxon>Ecdysozoa</taxon>
        <taxon>Arthropoda</taxon>
        <taxon>Hexapoda</taxon>
        <taxon>Insecta</taxon>
        <taxon>Pterygota</taxon>
        <taxon>Neoptera</taxon>
        <taxon>Endopterygota</taxon>
        <taxon>Diptera</taxon>
        <taxon>Brachycera</taxon>
        <taxon>Muscomorpha</taxon>
        <taxon>Muscoidea</taxon>
        <taxon>Muscidae</taxon>
        <taxon>Stomoxys</taxon>
    </lineage>
</organism>
<dbReference type="InterPro" id="IPR008837">
    <property type="entry name" value="Serendipity_A"/>
</dbReference>
<dbReference type="PANTHER" id="PTHR18914">
    <property type="entry name" value="ALPHA CATENIN"/>
    <property type="match status" value="1"/>
</dbReference>
<proteinExistence type="predicted"/>
<evidence type="ECO:0000313" key="4">
    <source>
        <dbReference type="Proteomes" id="UP000095300"/>
    </source>
</evidence>
<dbReference type="GO" id="GO:0007349">
    <property type="term" value="P:cellularization"/>
    <property type="evidence" value="ECO:0007669"/>
    <property type="project" value="InterPro"/>
</dbReference>
<dbReference type="GO" id="GO:0098609">
    <property type="term" value="P:cell-cell adhesion"/>
    <property type="evidence" value="ECO:0007669"/>
    <property type="project" value="TreeGrafter"/>
</dbReference>
<dbReference type="Pfam" id="PF05482">
    <property type="entry name" value="Serendipity_A"/>
    <property type="match status" value="1"/>
</dbReference>
<evidence type="ECO:0000256" key="2">
    <source>
        <dbReference type="ARBA" id="ARBA00022490"/>
    </source>
</evidence>
<evidence type="ECO:0008006" key="5">
    <source>
        <dbReference type="Google" id="ProtNLM"/>
    </source>
</evidence>
<name>A0A1I8PC27_STOCA</name>
<dbReference type="PANTHER" id="PTHR18914:SF33">
    <property type="entry name" value="RE47911P-RELATED"/>
    <property type="match status" value="1"/>
</dbReference>
<dbReference type="OrthoDB" id="6342160at2759"/>
<dbReference type="EnsemblMetazoa" id="SCAU006697-RA">
    <property type="protein sequence ID" value="SCAU006697-PA"/>
    <property type="gene ID" value="SCAU006697"/>
</dbReference>
<protein>
    <recommendedName>
        <fullName evidence="5">Serendipity locus protein alpha</fullName>
    </recommendedName>
</protein>
<dbReference type="KEGG" id="scac:106094913"/>
<accession>A0A1I8PC27</accession>
<gene>
    <name evidence="3" type="primary">106094913</name>
</gene>
<dbReference type="GO" id="GO:0005912">
    <property type="term" value="C:adherens junction"/>
    <property type="evidence" value="ECO:0007669"/>
    <property type="project" value="TreeGrafter"/>
</dbReference>
<dbReference type="AlphaFoldDB" id="A0A1I8PC27"/>
<dbReference type="Gene3D" id="1.20.120.810">
    <property type="entry name" value="Vinculin, Vh2 four-helix bundle"/>
    <property type="match status" value="1"/>
</dbReference>
<dbReference type="Proteomes" id="UP000095300">
    <property type="component" value="Unassembled WGS sequence"/>
</dbReference>
<dbReference type="GO" id="GO:0005737">
    <property type="term" value="C:cytoplasm"/>
    <property type="evidence" value="ECO:0007669"/>
    <property type="project" value="UniProtKB-SubCell"/>
</dbReference>
<dbReference type="GO" id="GO:0016342">
    <property type="term" value="C:catenin complex"/>
    <property type="evidence" value="ECO:0007669"/>
    <property type="project" value="TreeGrafter"/>
</dbReference>
<dbReference type="GO" id="GO:0016477">
    <property type="term" value="P:cell migration"/>
    <property type="evidence" value="ECO:0007669"/>
    <property type="project" value="TreeGrafter"/>
</dbReference>
<reference evidence="3" key="1">
    <citation type="submission" date="2020-05" db="UniProtKB">
        <authorList>
            <consortium name="EnsemblMetazoa"/>
        </authorList>
    </citation>
    <scope>IDENTIFICATION</scope>
    <source>
        <strain evidence="3">USDA</strain>
    </source>
</reference>
<evidence type="ECO:0000256" key="1">
    <source>
        <dbReference type="ARBA" id="ARBA00004496"/>
    </source>
</evidence>
<evidence type="ECO:0000313" key="3">
    <source>
        <dbReference type="EnsemblMetazoa" id="SCAU006697-PA"/>
    </source>
</evidence>
<keyword evidence="4" id="KW-1185">Reference proteome</keyword>
<dbReference type="VEuPathDB" id="VectorBase:SCAU006697"/>
<comment type="subcellular location">
    <subcellularLocation>
        <location evidence="1">Cytoplasm</location>
    </subcellularLocation>
</comment>